<gene>
    <name evidence="2" type="ORF">SAMN02745124_03469</name>
</gene>
<protein>
    <submittedName>
        <fullName evidence="2">Iron complex transport system substrate-binding protein</fullName>
    </submittedName>
</protein>
<dbReference type="Gene3D" id="3.40.50.1980">
    <property type="entry name" value="Nitrogenase molybdenum iron protein domain"/>
    <property type="match status" value="2"/>
</dbReference>
<sequence>MHYYSNSIIIFFLFIVLVASASARTVIDALDRKVTVPDRVERVICSGPGCLRLLTFLQAEELVVAVDDIESKRNTFDARPYALAISRYQTLPIFGQFRGHDNPELILSLSPGPQVIFKTYSTMGHDPVELQQKTGIPVVVLNYGNLSSLRNQFYQTLQLMGIVLGREQRAEELIDFFDATITDLQQRTATVPADQRPSVLLGGVAFKGPHGFNSTEPTYPPFQFVNAYNLAYDEAMTAKELSNTTIAKEQIVVWDPDILFLDLSTLQMGDEAGGLYELQNDPAYRTLTAVREDRVYGVLPYNWYTSNHGSILANAYYVGSVLYPERFADIDPRRTADDIYSFLVGRPVFDEMNRLFGDLAFAAIPLR</sequence>
<proteinExistence type="predicted"/>
<dbReference type="STRING" id="1121409.SAMN02745124_03469"/>
<dbReference type="InterPro" id="IPR050902">
    <property type="entry name" value="ABC_Transporter_SBP"/>
</dbReference>
<dbReference type="InterPro" id="IPR002491">
    <property type="entry name" value="ABC_transptr_periplasmic_BD"/>
</dbReference>
<dbReference type="Proteomes" id="UP000184139">
    <property type="component" value="Unassembled WGS sequence"/>
</dbReference>
<dbReference type="CDD" id="cd01147">
    <property type="entry name" value="HemV-2"/>
    <property type="match status" value="1"/>
</dbReference>
<name>A0A1M5XZJ0_9BACT</name>
<dbReference type="RefSeq" id="WP_073378002.1">
    <property type="nucleotide sequence ID" value="NZ_FQXS01000025.1"/>
</dbReference>
<dbReference type="PANTHER" id="PTHR30535">
    <property type="entry name" value="VITAMIN B12-BINDING PROTEIN"/>
    <property type="match status" value="1"/>
</dbReference>
<accession>A0A1M5XZJ0</accession>
<dbReference type="Pfam" id="PF01497">
    <property type="entry name" value="Peripla_BP_2"/>
    <property type="match status" value="1"/>
</dbReference>
<dbReference type="SUPFAM" id="SSF53807">
    <property type="entry name" value="Helical backbone' metal receptor"/>
    <property type="match status" value="1"/>
</dbReference>
<organism evidence="2 3">
    <name type="scientific">Desulfofustis glycolicus DSM 9705</name>
    <dbReference type="NCBI Taxonomy" id="1121409"/>
    <lineage>
        <taxon>Bacteria</taxon>
        <taxon>Pseudomonadati</taxon>
        <taxon>Thermodesulfobacteriota</taxon>
        <taxon>Desulfobulbia</taxon>
        <taxon>Desulfobulbales</taxon>
        <taxon>Desulfocapsaceae</taxon>
        <taxon>Desulfofustis</taxon>
    </lineage>
</organism>
<evidence type="ECO:0000259" key="1">
    <source>
        <dbReference type="PROSITE" id="PS50983"/>
    </source>
</evidence>
<dbReference type="AlphaFoldDB" id="A0A1M5XZJ0"/>
<dbReference type="OrthoDB" id="9775594at2"/>
<keyword evidence="3" id="KW-1185">Reference proteome</keyword>
<dbReference type="PROSITE" id="PS50983">
    <property type="entry name" value="FE_B12_PBP"/>
    <property type="match status" value="1"/>
</dbReference>
<evidence type="ECO:0000313" key="2">
    <source>
        <dbReference type="EMBL" id="SHI04994.1"/>
    </source>
</evidence>
<reference evidence="2 3" key="1">
    <citation type="submission" date="2016-11" db="EMBL/GenBank/DDBJ databases">
        <authorList>
            <person name="Jaros S."/>
            <person name="Januszkiewicz K."/>
            <person name="Wedrychowicz H."/>
        </authorList>
    </citation>
    <scope>NUCLEOTIDE SEQUENCE [LARGE SCALE GENOMIC DNA]</scope>
    <source>
        <strain evidence="2 3">DSM 9705</strain>
    </source>
</reference>
<evidence type="ECO:0000313" key="3">
    <source>
        <dbReference type="Proteomes" id="UP000184139"/>
    </source>
</evidence>
<feature type="domain" description="Fe/B12 periplasmic-binding" evidence="1">
    <location>
        <begin position="42"/>
        <end position="326"/>
    </location>
</feature>
<dbReference type="EMBL" id="FQXS01000025">
    <property type="protein sequence ID" value="SHI04994.1"/>
    <property type="molecule type" value="Genomic_DNA"/>
</dbReference>
<dbReference type="PANTHER" id="PTHR30535:SF34">
    <property type="entry name" value="MOLYBDATE-BINDING PROTEIN MOLA"/>
    <property type="match status" value="1"/>
</dbReference>